<dbReference type="AlphaFoldDB" id="A0A7H8QUX4"/>
<dbReference type="Pfam" id="PF08240">
    <property type="entry name" value="ADH_N"/>
    <property type="match status" value="2"/>
</dbReference>
<dbReference type="GO" id="GO:0016491">
    <property type="term" value="F:oxidoreductase activity"/>
    <property type="evidence" value="ECO:0007669"/>
    <property type="project" value="InterPro"/>
</dbReference>
<dbReference type="Gene3D" id="3.40.50.720">
    <property type="entry name" value="NAD(P)-binding Rossmann-like Domain"/>
    <property type="match status" value="2"/>
</dbReference>
<dbReference type="CDD" id="cd08282">
    <property type="entry name" value="PFDH_like"/>
    <property type="match status" value="1"/>
</dbReference>
<dbReference type="GeneID" id="55992385"/>
<dbReference type="SMART" id="SM00829">
    <property type="entry name" value="PKS_ER"/>
    <property type="match status" value="1"/>
</dbReference>
<proteinExistence type="inferred from homology"/>
<keyword evidence="5" id="KW-0520">NAD</keyword>
<dbReference type="CDD" id="cd08276">
    <property type="entry name" value="MDR7"/>
    <property type="match status" value="1"/>
</dbReference>
<dbReference type="EMBL" id="CP055900">
    <property type="protein sequence ID" value="QKX57767.1"/>
    <property type="molecule type" value="Genomic_DNA"/>
</dbReference>
<evidence type="ECO:0000256" key="5">
    <source>
        <dbReference type="ARBA" id="ARBA00023027"/>
    </source>
</evidence>
<gene>
    <name evidence="7" type="ORF">TRUGW13939_04887</name>
</gene>
<protein>
    <recommendedName>
        <fullName evidence="6">Enoyl reductase (ER) domain-containing protein</fullName>
    </recommendedName>
</protein>
<dbReference type="OrthoDB" id="256333at2759"/>
<evidence type="ECO:0000256" key="2">
    <source>
        <dbReference type="ARBA" id="ARBA00008072"/>
    </source>
</evidence>
<dbReference type="InterPro" id="IPR020843">
    <property type="entry name" value="ER"/>
</dbReference>
<comment type="cofactor">
    <cofactor evidence="1">
        <name>Zn(2+)</name>
        <dbReference type="ChEBI" id="CHEBI:29105"/>
    </cofactor>
</comment>
<dbReference type="SUPFAM" id="SSF51735">
    <property type="entry name" value="NAD(P)-binding Rossmann-fold domains"/>
    <property type="match status" value="2"/>
</dbReference>
<dbReference type="InterPro" id="IPR036291">
    <property type="entry name" value="NAD(P)-bd_dom_sf"/>
</dbReference>
<dbReference type="SUPFAM" id="SSF50129">
    <property type="entry name" value="GroES-like"/>
    <property type="match status" value="2"/>
</dbReference>
<dbReference type="Pfam" id="PF00107">
    <property type="entry name" value="ADH_zinc_N"/>
    <property type="match status" value="2"/>
</dbReference>
<evidence type="ECO:0000256" key="3">
    <source>
        <dbReference type="ARBA" id="ARBA00022723"/>
    </source>
</evidence>
<dbReference type="PANTHER" id="PTHR42813">
    <property type="entry name" value="ZINC-TYPE ALCOHOL DEHYDROGENASE-LIKE"/>
    <property type="match status" value="1"/>
</dbReference>
<comment type="similarity">
    <text evidence="2">Belongs to the zinc-containing alcohol dehydrogenase family.</text>
</comment>
<dbReference type="Gene3D" id="3.90.180.10">
    <property type="entry name" value="Medium-chain alcohol dehydrogenases, catalytic domain"/>
    <property type="match status" value="2"/>
</dbReference>
<keyword evidence="8" id="KW-1185">Reference proteome</keyword>
<evidence type="ECO:0000256" key="1">
    <source>
        <dbReference type="ARBA" id="ARBA00001947"/>
    </source>
</evidence>
<name>A0A7H8QUX4_TALRU</name>
<dbReference type="InterPro" id="IPR013154">
    <property type="entry name" value="ADH-like_N"/>
</dbReference>
<reference evidence="8" key="1">
    <citation type="submission" date="2020-06" db="EMBL/GenBank/DDBJ databases">
        <title>A chromosome-scale genome assembly of Talaromyces rugulosus W13939.</title>
        <authorList>
            <person name="Wang B."/>
            <person name="Guo L."/>
            <person name="Ye K."/>
            <person name="Wang L."/>
        </authorList>
    </citation>
    <scope>NUCLEOTIDE SEQUENCE [LARGE SCALE GENOMIC DNA]</scope>
    <source>
        <strain evidence="8">W13939</strain>
    </source>
</reference>
<feature type="domain" description="Enoyl reductase (ER)" evidence="6">
    <location>
        <begin position="418"/>
        <end position="753"/>
    </location>
</feature>
<evidence type="ECO:0000259" key="6">
    <source>
        <dbReference type="SMART" id="SM00829"/>
    </source>
</evidence>
<organism evidence="7 8">
    <name type="scientific">Talaromyces rugulosus</name>
    <name type="common">Penicillium rugulosum</name>
    <dbReference type="NCBI Taxonomy" id="121627"/>
    <lineage>
        <taxon>Eukaryota</taxon>
        <taxon>Fungi</taxon>
        <taxon>Dikarya</taxon>
        <taxon>Ascomycota</taxon>
        <taxon>Pezizomycotina</taxon>
        <taxon>Eurotiomycetes</taxon>
        <taxon>Eurotiomycetidae</taxon>
        <taxon>Eurotiales</taxon>
        <taxon>Trichocomaceae</taxon>
        <taxon>Talaromyces</taxon>
        <taxon>Talaromyces sect. Islandici</taxon>
    </lineage>
</organism>
<evidence type="ECO:0000313" key="8">
    <source>
        <dbReference type="Proteomes" id="UP000509510"/>
    </source>
</evidence>
<dbReference type="GO" id="GO:0046872">
    <property type="term" value="F:metal ion binding"/>
    <property type="evidence" value="ECO:0007669"/>
    <property type="project" value="UniProtKB-KW"/>
</dbReference>
<evidence type="ECO:0000256" key="4">
    <source>
        <dbReference type="ARBA" id="ARBA00022833"/>
    </source>
</evidence>
<dbReference type="InterPro" id="IPR011032">
    <property type="entry name" value="GroES-like_sf"/>
</dbReference>
<dbReference type="KEGG" id="trg:TRUGW13939_04887"/>
<dbReference type="InterPro" id="IPR013149">
    <property type="entry name" value="ADH-like_C"/>
</dbReference>
<sequence>MKALNYVGPYVVKVQDVQMPTLEHPDDIIVRVTSAAICGSDLHMYEGRTAAESGITFGHENLGIVEELGEGVTLLRKGDRVVMPFNVADGRCRNCEEGKTAFCTGVNPGFAGGAYGYVAMGPYRGGQAQFLRVPYADFNALKLPPGTEHEADFVLLADIFPTGWHGIEISGFQPGDSVAVFGAGPVGLMAAYSAQLRGASSVYVVDRVPERLRAAEKIGCKGINFTTGDGVDQIINLNGGMVDRSVDAVGYQAVGNDNSKEQPNIVLENMIRVTRACGGLGIPGLYVPSDPGAGDTASAKGMISLSFGKLFEKGLTLGTGQCNVKAYNRQLRDLIIAGKATPSFVVSHEIGLDEAETAYQKFDKRVEGYTKVHDLINAFSKCKDAGYHGTVLQCYIISNMGEEAPRTTSQWSVVGQNGIQDLLYQEAVPIPPIGDHDCLVKIEAVSLNYRDVAIINNQYPLSVKLPVVAVSDGAGIVIATGSRVKNFKPGDKVCAAICPAHEHGRMDADKLATTLGGGTDGLLSQYSVCEEGGLLAIPRNLSTFEASALPGAAVSAWNSLYGSENISSAVTRIKPGDIVLTQGTGGVSLFAIQFAVAAGATVIATTSQSSGPKVDLLKSLGARHVINYREDEDWGETAASLTPNRVGVDHVLDVGGAGTLEQSLKAVRFEGTISVIGFLSGTGLGPGLLSALSRAITVRGVLGGSKLQLEEVIRAVERCGIKPVIDEKVFGLSEVREAYQYLMDSKHVGKVVVRVS</sequence>
<keyword evidence="3" id="KW-0479">Metal-binding</keyword>
<accession>A0A7H8QUX4</accession>
<dbReference type="Proteomes" id="UP000509510">
    <property type="component" value="Chromosome III"/>
</dbReference>
<dbReference type="PANTHER" id="PTHR42813:SF3">
    <property type="entry name" value="GLUTATHIONE-INDEPENDENT FORMALDEHYDE DEHYDROGENASE"/>
    <property type="match status" value="1"/>
</dbReference>
<evidence type="ECO:0000313" key="7">
    <source>
        <dbReference type="EMBL" id="QKX57767.1"/>
    </source>
</evidence>
<dbReference type="RefSeq" id="XP_035343945.1">
    <property type="nucleotide sequence ID" value="XM_035488052.1"/>
</dbReference>
<keyword evidence="4" id="KW-0862">Zinc</keyword>